<comment type="caution">
    <text evidence="1">The sequence shown here is derived from an EMBL/GenBank/DDBJ whole genome shotgun (WGS) entry which is preliminary data.</text>
</comment>
<evidence type="ECO:0000313" key="1">
    <source>
        <dbReference type="EMBL" id="CAG8663457.1"/>
    </source>
</evidence>
<dbReference type="Proteomes" id="UP000789702">
    <property type="component" value="Unassembled WGS sequence"/>
</dbReference>
<organism evidence="1 2">
    <name type="scientific">Dentiscutata heterogama</name>
    <dbReference type="NCBI Taxonomy" id="1316150"/>
    <lineage>
        <taxon>Eukaryota</taxon>
        <taxon>Fungi</taxon>
        <taxon>Fungi incertae sedis</taxon>
        <taxon>Mucoromycota</taxon>
        <taxon>Glomeromycotina</taxon>
        <taxon>Glomeromycetes</taxon>
        <taxon>Diversisporales</taxon>
        <taxon>Gigasporaceae</taxon>
        <taxon>Dentiscutata</taxon>
    </lineage>
</organism>
<accession>A0ACA9NLV2</accession>
<proteinExistence type="predicted"/>
<dbReference type="EMBL" id="CAJVPU010018057">
    <property type="protein sequence ID" value="CAG8663457.1"/>
    <property type="molecule type" value="Genomic_DNA"/>
</dbReference>
<name>A0ACA9NLV2_9GLOM</name>
<protein>
    <submittedName>
        <fullName evidence="1">3097_t:CDS:1</fullName>
    </submittedName>
</protein>
<feature type="non-terminal residue" evidence="1">
    <location>
        <position position="115"/>
    </location>
</feature>
<reference evidence="1" key="1">
    <citation type="submission" date="2021-06" db="EMBL/GenBank/DDBJ databases">
        <authorList>
            <person name="Kallberg Y."/>
            <person name="Tangrot J."/>
            <person name="Rosling A."/>
        </authorList>
    </citation>
    <scope>NUCLEOTIDE SEQUENCE</scope>
    <source>
        <strain evidence="1">IL203A</strain>
    </source>
</reference>
<feature type="non-terminal residue" evidence="1">
    <location>
        <position position="1"/>
    </location>
</feature>
<keyword evidence="2" id="KW-1185">Reference proteome</keyword>
<evidence type="ECO:0000313" key="2">
    <source>
        <dbReference type="Proteomes" id="UP000789702"/>
    </source>
</evidence>
<sequence length="115" mass="13634">GHINHKYVDIVISRPNKTIALELLATATKKELNEHYERALLYDKKLPADETWVIHFTCEENAILEPYWPTESQLQKGLRVVHFWHDLDFTKVSMIACWWDVNNNTRHDTDVEEFV</sequence>
<gene>
    <name evidence="1" type="ORF">DHETER_LOCUS9859</name>
</gene>